<keyword evidence="2 3" id="KW-0539">Nucleus</keyword>
<reference evidence="6" key="1">
    <citation type="submission" date="2024-01" db="EMBL/GenBank/DDBJ databases">
        <title>GRCr8: a new rat reference genome assembly contstructed from accurate long reads and long range scaffolding.</title>
        <authorList>
            <person name="Doris P.A."/>
            <person name="Kalbfleisch T."/>
            <person name="Li K."/>
            <person name="Howe K."/>
            <person name="Wood J."/>
        </authorList>
    </citation>
    <scope>NUCLEOTIDE SEQUENCE [LARGE SCALE GENOMIC DNA]</scope>
    <source>
        <strain evidence="6">Brown Norway</strain>
    </source>
</reference>
<evidence type="ECO:0000259" key="5">
    <source>
        <dbReference type="PROSITE" id="PS50118"/>
    </source>
</evidence>
<name>A0ABK0LR53_RAT</name>
<feature type="DNA-binding region" description="HMG box" evidence="3">
    <location>
        <begin position="93"/>
        <end position="154"/>
    </location>
</feature>
<dbReference type="PANTHER" id="PTHR48112:SF7">
    <property type="entry name" value="HIGH MOBILITY GROUP PROTEIN B4"/>
    <property type="match status" value="1"/>
</dbReference>
<dbReference type="Ensembl" id="ENSRNOT00000172089.1">
    <property type="protein sequence ID" value="ENSRNOP00000103698.1"/>
    <property type="gene ID" value="ENSRNOG00000079515.1"/>
</dbReference>
<evidence type="ECO:0000256" key="1">
    <source>
        <dbReference type="ARBA" id="ARBA00023125"/>
    </source>
</evidence>
<proteinExistence type="predicted"/>
<evidence type="ECO:0000256" key="3">
    <source>
        <dbReference type="PROSITE-ProRule" id="PRU00267"/>
    </source>
</evidence>
<sequence>MGKDSKVRPKVNVSPYVHFMMDFRNQTREQQPNIYYDFTEFSRKCSEKWKTISKKEKKKYEALAKSDKDRYQREMRNYSGPRRERRRRDADAPRKPPSSFLLFSQDHFEEIKEQHPNWTVAQVAKRDKDRYQREMRNYSGPRRERRRRDPDAPRKPPSSFLLFSQDHFDEIKEQHPNWTVAQVAKAAGRMWARCSEADKIPYEERAAVLRAKYLEEREAYYHQCQRGE</sequence>
<dbReference type="Pfam" id="PF09011">
    <property type="entry name" value="HMG_box_2"/>
    <property type="match status" value="1"/>
</dbReference>
<evidence type="ECO:0000313" key="7">
    <source>
        <dbReference type="Proteomes" id="UP000002494"/>
    </source>
</evidence>
<dbReference type="CDD" id="cd21979">
    <property type="entry name" value="HMG-box_HMGB_rpt2"/>
    <property type="match status" value="1"/>
</dbReference>
<dbReference type="SMART" id="SM00398">
    <property type="entry name" value="HMG"/>
    <property type="match status" value="3"/>
</dbReference>
<dbReference type="PRINTS" id="PR00886">
    <property type="entry name" value="HIGHMOBLTY12"/>
</dbReference>
<feature type="DNA-binding region" description="HMG box" evidence="3">
    <location>
        <begin position="153"/>
        <end position="221"/>
    </location>
</feature>
<feature type="compositionally biased region" description="Basic and acidic residues" evidence="4">
    <location>
        <begin position="56"/>
        <end position="76"/>
    </location>
</feature>
<feature type="domain" description="HMG box" evidence="5">
    <location>
        <begin position="153"/>
        <end position="221"/>
    </location>
</feature>
<feature type="region of interest" description="Disordered" evidence="4">
    <location>
        <begin position="114"/>
        <end position="159"/>
    </location>
</feature>
<dbReference type="Pfam" id="PF00505">
    <property type="entry name" value="HMG_box"/>
    <property type="match status" value="2"/>
</dbReference>
<reference evidence="6" key="3">
    <citation type="submission" date="2025-09" db="UniProtKB">
        <authorList>
            <consortium name="Ensembl"/>
        </authorList>
    </citation>
    <scope>IDENTIFICATION</scope>
    <source>
        <strain evidence="6">Brown Norway</strain>
    </source>
</reference>
<dbReference type="PROSITE" id="PS50118">
    <property type="entry name" value="HMG_BOX_2"/>
    <property type="match status" value="3"/>
</dbReference>
<dbReference type="Gene3D" id="1.10.30.10">
    <property type="entry name" value="High mobility group box domain"/>
    <property type="match status" value="3"/>
</dbReference>
<feature type="compositionally biased region" description="Basic and acidic residues" evidence="4">
    <location>
        <begin position="124"/>
        <end position="136"/>
    </location>
</feature>
<dbReference type="InterPro" id="IPR036910">
    <property type="entry name" value="HMG_box_dom_sf"/>
</dbReference>
<protein>
    <recommendedName>
        <fullName evidence="5">HMG box domain-containing protein</fullName>
    </recommendedName>
</protein>
<dbReference type="PANTHER" id="PTHR48112">
    <property type="entry name" value="HIGH MOBILITY GROUP PROTEIN DSP1"/>
    <property type="match status" value="1"/>
</dbReference>
<keyword evidence="1 3" id="KW-0238">DNA-binding</keyword>
<evidence type="ECO:0000256" key="2">
    <source>
        <dbReference type="ARBA" id="ARBA00023242"/>
    </source>
</evidence>
<keyword evidence="7" id="KW-1185">Reference proteome</keyword>
<evidence type="ECO:0000313" key="6">
    <source>
        <dbReference type="Ensembl" id="ENSRNOP00000103698.1"/>
    </source>
</evidence>
<dbReference type="GeneTree" id="ENSGT00940000162735"/>
<accession>A0ABK0LR53</accession>
<evidence type="ECO:0000256" key="4">
    <source>
        <dbReference type="SAM" id="MobiDB-lite"/>
    </source>
</evidence>
<dbReference type="Proteomes" id="UP000002494">
    <property type="component" value="Chromosome X"/>
</dbReference>
<dbReference type="InterPro" id="IPR009071">
    <property type="entry name" value="HMG_box_dom"/>
</dbReference>
<feature type="region of interest" description="Disordered" evidence="4">
    <location>
        <begin position="56"/>
        <end position="99"/>
    </location>
</feature>
<organism evidence="6 7">
    <name type="scientific">Rattus norvegicus</name>
    <name type="common">Rat</name>
    <dbReference type="NCBI Taxonomy" id="10116"/>
    <lineage>
        <taxon>Eukaryota</taxon>
        <taxon>Metazoa</taxon>
        <taxon>Chordata</taxon>
        <taxon>Craniata</taxon>
        <taxon>Vertebrata</taxon>
        <taxon>Euteleostomi</taxon>
        <taxon>Mammalia</taxon>
        <taxon>Eutheria</taxon>
        <taxon>Euarchontoglires</taxon>
        <taxon>Glires</taxon>
        <taxon>Rodentia</taxon>
        <taxon>Myomorpha</taxon>
        <taxon>Muroidea</taxon>
        <taxon>Muridae</taxon>
        <taxon>Murinae</taxon>
        <taxon>Rattus</taxon>
    </lineage>
</organism>
<reference evidence="6" key="2">
    <citation type="submission" date="2025-08" db="UniProtKB">
        <authorList>
            <consortium name="Ensembl"/>
        </authorList>
    </citation>
    <scope>IDENTIFICATION</scope>
    <source>
        <strain evidence="6">Brown Norway</strain>
    </source>
</reference>
<feature type="domain" description="HMG box" evidence="5">
    <location>
        <begin position="93"/>
        <end position="154"/>
    </location>
</feature>
<dbReference type="InterPro" id="IPR050342">
    <property type="entry name" value="HMGB"/>
</dbReference>
<feature type="domain" description="HMG box" evidence="5">
    <location>
        <begin position="9"/>
        <end position="79"/>
    </location>
</feature>
<feature type="DNA-binding region" description="HMG box" evidence="3">
    <location>
        <begin position="9"/>
        <end position="79"/>
    </location>
</feature>
<dbReference type="SUPFAM" id="SSF47095">
    <property type="entry name" value="HMG-box"/>
    <property type="match status" value="3"/>
</dbReference>